<evidence type="ECO:0000313" key="4">
    <source>
        <dbReference type="EMBL" id="BBX23707.1"/>
    </source>
</evidence>
<dbReference type="GO" id="GO:0016491">
    <property type="term" value="F:oxidoreductase activity"/>
    <property type="evidence" value="ECO:0007669"/>
    <property type="project" value="InterPro"/>
</dbReference>
<dbReference type="EMBL" id="AP022564">
    <property type="protein sequence ID" value="BBX23707.1"/>
    <property type="molecule type" value="Genomic_DNA"/>
</dbReference>
<feature type="coiled-coil region" evidence="1">
    <location>
        <begin position="311"/>
        <end position="338"/>
    </location>
</feature>
<keyword evidence="1" id="KW-0175">Coiled coil</keyword>
<organism evidence="4 5">
    <name type="scientific">Mycolicibacter terrae</name>
    <dbReference type="NCBI Taxonomy" id="1788"/>
    <lineage>
        <taxon>Bacteria</taxon>
        <taxon>Bacillati</taxon>
        <taxon>Actinomycetota</taxon>
        <taxon>Actinomycetes</taxon>
        <taxon>Mycobacteriales</taxon>
        <taxon>Mycobacteriaceae</taxon>
        <taxon>Mycolicibacter</taxon>
    </lineage>
</organism>
<reference evidence="4 5" key="1">
    <citation type="journal article" date="2019" name="Emerg. Microbes Infect.">
        <title>Comprehensive subspecies identification of 175 nontuberculous mycobacteria species based on 7547 genomic profiles.</title>
        <authorList>
            <person name="Matsumoto Y."/>
            <person name="Kinjo T."/>
            <person name="Motooka D."/>
            <person name="Nabeya D."/>
            <person name="Jung N."/>
            <person name="Uechi K."/>
            <person name="Horii T."/>
            <person name="Iida T."/>
            <person name="Fujita J."/>
            <person name="Nakamura S."/>
        </authorList>
    </citation>
    <scope>NUCLEOTIDE SEQUENCE [LARGE SCALE GENOMIC DNA]</scope>
    <source>
        <strain evidence="4 5">JCM 12143</strain>
    </source>
</reference>
<evidence type="ECO:0000313" key="5">
    <source>
        <dbReference type="Proteomes" id="UP000467636"/>
    </source>
</evidence>
<sequence length="367" mass="41422">MPELLSPVDRRLPAAQTTGPTDDDGLSLLRGEGLRPRVMADFRKHLGSVLNGVFGGVLFDEVAMLPIAASVDRTGRFRDNFTDRALRSAFSGQAILAGAEQRKKHAQWLIDQHRSVRGAGVGEYDGIRYSALDPDLWLWIIASAVHAIIVSYPVCSGTTLRPAESEAGYQYLRHLFADLELPSKRGRLPETFEAFNTYYEDTVATALAGNGFLRDQFSTLTRLPLPALLLPRWLRPALTPPWLVVRPLLGHVVQVCSAKTMHPDVLALIGFELKRRHHWEFAVYSRLLQLAWHLLPDRLLLEPIHYNRLRLDALRERLDGTARARARLDRAAQRLQRQNSWLADFYDRYGLETFAVPEQRAGSCPFG</sequence>
<dbReference type="PANTHER" id="PTHR36151:SF3">
    <property type="entry name" value="ER-BOUND OXYGENASE MPAB_MPAB'_RUBBER OXYGENASE CATALYTIC DOMAIN-CONTAINING PROTEIN"/>
    <property type="match status" value="1"/>
</dbReference>
<gene>
    <name evidence="4" type="ORF">MTER_31180</name>
</gene>
<protein>
    <recommendedName>
        <fullName evidence="3">ER-bound oxygenase mpaB/mpaB'/Rubber oxygenase catalytic domain-containing protein</fullName>
    </recommendedName>
</protein>
<feature type="region of interest" description="Disordered" evidence="2">
    <location>
        <begin position="1"/>
        <end position="28"/>
    </location>
</feature>
<dbReference type="Pfam" id="PF09995">
    <property type="entry name" value="MPAB_Lcp_cat"/>
    <property type="match status" value="1"/>
</dbReference>
<evidence type="ECO:0000259" key="3">
    <source>
        <dbReference type="Pfam" id="PF09995"/>
    </source>
</evidence>
<dbReference type="Proteomes" id="UP000467636">
    <property type="component" value="Chromosome"/>
</dbReference>
<evidence type="ECO:0000256" key="1">
    <source>
        <dbReference type="SAM" id="Coils"/>
    </source>
</evidence>
<evidence type="ECO:0000256" key="2">
    <source>
        <dbReference type="SAM" id="MobiDB-lite"/>
    </source>
</evidence>
<dbReference type="InterPro" id="IPR018713">
    <property type="entry name" value="MPAB/Lcp_cat_dom"/>
</dbReference>
<name>A0AAD1HY07_9MYCO</name>
<keyword evidence="5" id="KW-1185">Reference proteome</keyword>
<feature type="domain" description="ER-bound oxygenase mpaB/mpaB'/Rubber oxygenase catalytic" evidence="3">
    <location>
        <begin position="48"/>
        <end position="288"/>
    </location>
</feature>
<proteinExistence type="predicted"/>
<accession>A0AAD1HY07</accession>
<dbReference type="PANTHER" id="PTHR36151">
    <property type="entry name" value="BLR2777 PROTEIN"/>
    <property type="match status" value="1"/>
</dbReference>
<dbReference type="AlphaFoldDB" id="A0AAD1HY07"/>